<dbReference type="PANTHER" id="PTHR10283:SF92">
    <property type="entry name" value="LOW-AFFINITY PHOSPHATE TRANSPORTER PHO91"/>
    <property type="match status" value="1"/>
</dbReference>
<protein>
    <submittedName>
        <fullName evidence="6">Anion permease</fullName>
    </submittedName>
</protein>
<evidence type="ECO:0000256" key="3">
    <source>
        <dbReference type="ARBA" id="ARBA00022989"/>
    </source>
</evidence>
<organism evidence="6 7">
    <name type="scientific">Citrobacter braakii</name>
    <dbReference type="NCBI Taxonomy" id="57706"/>
    <lineage>
        <taxon>Bacteria</taxon>
        <taxon>Pseudomonadati</taxon>
        <taxon>Pseudomonadota</taxon>
        <taxon>Gammaproteobacteria</taxon>
        <taxon>Enterobacterales</taxon>
        <taxon>Enterobacteriaceae</taxon>
        <taxon>Citrobacter</taxon>
        <taxon>Citrobacter freundii complex</taxon>
    </lineage>
</organism>
<evidence type="ECO:0000256" key="2">
    <source>
        <dbReference type="ARBA" id="ARBA00022692"/>
    </source>
</evidence>
<feature type="transmembrane region" description="Helical" evidence="5">
    <location>
        <begin position="184"/>
        <end position="202"/>
    </location>
</feature>
<feature type="transmembrane region" description="Helical" evidence="5">
    <location>
        <begin position="67"/>
        <end position="87"/>
    </location>
</feature>
<proteinExistence type="predicted"/>
<dbReference type="InterPro" id="IPR001898">
    <property type="entry name" value="SLC13A/DASS"/>
</dbReference>
<evidence type="ECO:0000256" key="5">
    <source>
        <dbReference type="SAM" id="Phobius"/>
    </source>
</evidence>
<feature type="transmembrane region" description="Helical" evidence="5">
    <location>
        <begin position="37"/>
        <end position="55"/>
    </location>
</feature>
<dbReference type="RefSeq" id="WP_185654668.1">
    <property type="nucleotide sequence ID" value="NZ_CBDITX010000004.1"/>
</dbReference>
<evidence type="ECO:0000313" key="7">
    <source>
        <dbReference type="Proteomes" id="UP000586346"/>
    </source>
</evidence>
<feature type="transmembrane region" description="Helical" evidence="5">
    <location>
        <begin position="335"/>
        <end position="358"/>
    </location>
</feature>
<reference evidence="6 7" key="1">
    <citation type="submission" date="2020-08" db="EMBL/GenBank/DDBJ databases">
        <title>Emergence and comparative genomics analysis of Citrobacter in Fennec fox imported from North Africa to China.</title>
        <authorList>
            <person name="Zheng B."/>
        </authorList>
    </citation>
    <scope>NUCLEOTIDE SEQUENCE [LARGE SCALE GENOMIC DNA]</scope>
    <source>
        <strain evidence="6 7">FF371</strain>
    </source>
</reference>
<feature type="transmembrane region" description="Helical" evidence="5">
    <location>
        <begin position="448"/>
        <end position="470"/>
    </location>
</feature>
<evidence type="ECO:0000313" key="6">
    <source>
        <dbReference type="EMBL" id="MBC2646979.1"/>
    </source>
</evidence>
<evidence type="ECO:0000256" key="1">
    <source>
        <dbReference type="ARBA" id="ARBA00004141"/>
    </source>
</evidence>
<keyword evidence="2 5" id="KW-0812">Transmembrane</keyword>
<accession>A0ABR6TTW7</accession>
<dbReference type="Pfam" id="PF00939">
    <property type="entry name" value="Na_sulph_symp"/>
    <property type="match status" value="1"/>
</dbReference>
<feature type="transmembrane region" description="Helical" evidence="5">
    <location>
        <begin position="94"/>
        <end position="112"/>
    </location>
</feature>
<comment type="caution">
    <text evidence="6">The sequence shown here is derived from an EMBL/GenBank/DDBJ whole genome shotgun (WGS) entry which is preliminary data.</text>
</comment>
<evidence type="ECO:0000256" key="4">
    <source>
        <dbReference type="ARBA" id="ARBA00023136"/>
    </source>
</evidence>
<feature type="transmembrane region" description="Helical" evidence="5">
    <location>
        <begin position="370"/>
        <end position="394"/>
    </location>
</feature>
<keyword evidence="7" id="KW-1185">Reference proteome</keyword>
<keyword evidence="4 5" id="KW-0472">Membrane</keyword>
<feature type="transmembrane region" description="Helical" evidence="5">
    <location>
        <begin position="406"/>
        <end position="427"/>
    </location>
</feature>
<feature type="transmembrane region" description="Helical" evidence="5">
    <location>
        <begin position="155"/>
        <end position="178"/>
    </location>
</feature>
<sequence>MSDKGAKKVFDPLDMSNYSLEKFKEIKAGIWMERIKFIGMPLAILLFLFFHLQWVGPIEMFDTQTKVPPANCYSATGIFLASLVLWLTEAIPNYLTSLIVVVTVILTGTMKMRPAFAMLGEPVMILNIASFIMASALVVTGLAKRMSLWLLVRMGNNISLLFWCFILLNLILGAFISATSAKTALLLPLFMVIAAIYGATGGEKRNNVGRNMVLLNLLANNVSASAFITGSAANLLAVAMMEQAGFKVYYGDWFIALCPLALIQCAIAWYTGTRWIFPIKKEDAKPKIEGGMDRLKGELAQLGKISSGEVRAALTFIIVLLLWATDRVHGMRAEVIAVAGACVVLMPSVCKLPALGVMKWNDADIPWHMLMFSFGAYVLGGMVDQTDIVGLYIHSLFDKWQIDPSGGGKLLVFAVLSGVFAITTLVSESKTARTIIMFPIIISIAKKFGWDVVGFCLPMAFLINQVYVLYFNSKPANISYLLDHYSTGESFKYGIIQMAIIWVLLILWTQYVMPLMGFNSALW</sequence>
<name>A0ABR6TTW7_CITBR</name>
<keyword evidence="3 5" id="KW-1133">Transmembrane helix</keyword>
<feature type="transmembrane region" description="Helical" evidence="5">
    <location>
        <begin position="214"/>
        <end position="241"/>
    </location>
</feature>
<gene>
    <name evidence="6" type="ORF">H6P72_10150</name>
</gene>
<dbReference type="PANTHER" id="PTHR10283">
    <property type="entry name" value="SOLUTE CARRIER FAMILY 13 MEMBER"/>
    <property type="match status" value="1"/>
</dbReference>
<feature type="transmembrane region" description="Helical" evidence="5">
    <location>
        <begin position="490"/>
        <end position="508"/>
    </location>
</feature>
<dbReference type="Proteomes" id="UP000586346">
    <property type="component" value="Unassembled WGS sequence"/>
</dbReference>
<feature type="transmembrane region" description="Helical" evidence="5">
    <location>
        <begin position="253"/>
        <end position="271"/>
    </location>
</feature>
<dbReference type="EMBL" id="JACLAH010000003">
    <property type="protein sequence ID" value="MBC2646979.1"/>
    <property type="molecule type" value="Genomic_DNA"/>
</dbReference>
<feature type="transmembrane region" description="Helical" evidence="5">
    <location>
        <begin position="124"/>
        <end position="143"/>
    </location>
</feature>
<comment type="subcellular location">
    <subcellularLocation>
        <location evidence="1">Membrane</location>
        <topology evidence="1">Multi-pass membrane protein</topology>
    </subcellularLocation>
</comment>